<dbReference type="InterPro" id="IPR004821">
    <property type="entry name" value="Cyt_trans-like"/>
</dbReference>
<dbReference type="EMBL" id="CP002408">
    <property type="protein sequence ID" value="AFU60146.1"/>
    <property type="molecule type" value="Genomic_DNA"/>
</dbReference>
<dbReference type="NCBIfam" id="TIGR01527">
    <property type="entry name" value="arch_NMN_Atrans"/>
    <property type="match status" value="1"/>
</dbReference>
<comment type="subcellular location">
    <subcellularLocation>
        <location evidence="4">Cytoplasm</location>
    </subcellularLocation>
</comment>
<keyword evidence="4" id="KW-0963">Cytoplasm</keyword>
<dbReference type="NCBIfam" id="TIGR00125">
    <property type="entry name" value="cyt_tran_rel"/>
    <property type="match status" value="1"/>
</dbReference>
<dbReference type="Pfam" id="PF01467">
    <property type="entry name" value="CTP_transf_like"/>
    <property type="match status" value="1"/>
</dbReference>
<name>K0IFK6_NITGG</name>
<sequence length="183" mass="20569">MTTTSSRGLMAGRFQPFHSGHLALAKQILEECDELVVVIGSAQFNFIDKDPFTAGERVLMIHEALKETGIDLAKCYVIPVPNDENNARWIAYLRSMVPSFDVLYSGNDFVKHLVLSQDPRLAVKSPKFAKKEEYNGTNIRRLMLAGGQWKRLVPPAVARVIEQVNGIERMRVLAGSDSNPQRW</sequence>
<dbReference type="Proteomes" id="UP000008037">
    <property type="component" value="Chromosome"/>
</dbReference>
<dbReference type="KEGG" id="nga:Ngar_c32300"/>
<dbReference type="OrthoDB" id="264480at2157"/>
<dbReference type="GeneID" id="13797040"/>
<dbReference type="BioCyc" id="CNIT1237085:G1324-3230-MONOMER"/>
<gene>
    <name evidence="7" type="ordered locus">Ngar_c32300</name>
</gene>
<dbReference type="GO" id="GO:0005737">
    <property type="term" value="C:cytoplasm"/>
    <property type="evidence" value="ECO:0007669"/>
    <property type="project" value="UniProtKB-SubCell"/>
</dbReference>
<dbReference type="GO" id="GO:0005524">
    <property type="term" value="F:ATP binding"/>
    <property type="evidence" value="ECO:0007669"/>
    <property type="project" value="UniProtKB-KW"/>
</dbReference>
<dbReference type="AlphaFoldDB" id="K0IFK6"/>
<evidence type="ECO:0000313" key="7">
    <source>
        <dbReference type="EMBL" id="AFU60146.1"/>
    </source>
</evidence>
<evidence type="ECO:0000256" key="3">
    <source>
        <dbReference type="ARBA" id="ARBA00022695"/>
    </source>
</evidence>
<dbReference type="PANTHER" id="PTHR21342">
    <property type="entry name" value="PHOSPHOPANTETHEINE ADENYLYLTRANSFERASE"/>
    <property type="match status" value="1"/>
</dbReference>
<dbReference type="SUPFAM" id="SSF52374">
    <property type="entry name" value="Nucleotidylyl transferase"/>
    <property type="match status" value="1"/>
</dbReference>
<keyword evidence="4" id="KW-0520">NAD</keyword>
<dbReference type="HOGENOM" id="CLU_108783_0_0_2"/>
<evidence type="ECO:0000256" key="5">
    <source>
        <dbReference type="NCBIfam" id="TIGR01527"/>
    </source>
</evidence>
<comment type="pathway">
    <text evidence="4">Cofactor biosynthesis; NAD(+) biosynthesis; NAD(+) from nicotinamide D-ribonucleotide: step 1/1.</text>
</comment>
<organism evidence="7 8">
    <name type="scientific">Nitrososphaera gargensis (strain Ga9.2)</name>
    <dbReference type="NCBI Taxonomy" id="1237085"/>
    <lineage>
        <taxon>Archaea</taxon>
        <taxon>Nitrososphaerota</taxon>
        <taxon>Nitrososphaeria</taxon>
        <taxon>Nitrososphaerales</taxon>
        <taxon>Nitrososphaeraceae</taxon>
        <taxon>Nitrososphaera</taxon>
    </lineage>
</organism>
<keyword evidence="2 4" id="KW-0808">Transferase</keyword>
<dbReference type="UniPathway" id="UPA00253">
    <property type="reaction ID" value="UER00600"/>
</dbReference>
<keyword evidence="4" id="KW-0662">Pyridine nucleotide biosynthesis</keyword>
<evidence type="ECO:0000256" key="1">
    <source>
        <dbReference type="ARBA" id="ARBA00010124"/>
    </source>
</evidence>
<dbReference type="RefSeq" id="WP_015020679.1">
    <property type="nucleotide sequence ID" value="NC_018719.1"/>
</dbReference>
<dbReference type="EC" id="2.7.7.1" evidence="4 5"/>
<evidence type="ECO:0000313" key="8">
    <source>
        <dbReference type="Proteomes" id="UP000008037"/>
    </source>
</evidence>
<feature type="domain" description="Cytidyltransferase-like" evidence="6">
    <location>
        <begin position="10"/>
        <end position="141"/>
    </location>
</feature>
<keyword evidence="4" id="KW-0547">Nucleotide-binding</keyword>
<dbReference type="GO" id="GO:0009435">
    <property type="term" value="P:NAD+ biosynthetic process"/>
    <property type="evidence" value="ECO:0007669"/>
    <property type="project" value="UniProtKB-UniRule"/>
</dbReference>
<comment type="similarity">
    <text evidence="1 4">Belongs to the archaeal NMN adenylyltransferase family.</text>
</comment>
<dbReference type="InterPro" id="IPR006418">
    <property type="entry name" value="NMN_Atrans_arc"/>
</dbReference>
<keyword evidence="3 4" id="KW-0548">Nucleotidyltransferase</keyword>
<dbReference type="PATRIC" id="fig|1237085.11.peg.3221"/>
<dbReference type="GO" id="GO:0000309">
    <property type="term" value="F:nicotinamide-nucleotide adenylyltransferase activity"/>
    <property type="evidence" value="ECO:0007669"/>
    <property type="project" value="UniProtKB-UniRule"/>
</dbReference>
<dbReference type="HAMAP" id="MF_00243">
    <property type="entry name" value="NMN_adenylyltr"/>
    <property type="match status" value="1"/>
</dbReference>
<evidence type="ECO:0000256" key="4">
    <source>
        <dbReference type="HAMAP-Rule" id="MF_00243"/>
    </source>
</evidence>
<dbReference type="PANTHER" id="PTHR21342:SF0">
    <property type="entry name" value="BIFUNCTIONAL NMN ADENYLYLTRANSFERASE_NUDIX HYDROLASE"/>
    <property type="match status" value="1"/>
</dbReference>
<dbReference type="InParanoid" id="K0IFK6"/>
<dbReference type="NCBIfam" id="NF002243">
    <property type="entry name" value="PRK01153.1"/>
    <property type="match status" value="1"/>
</dbReference>
<accession>K0IFK6</accession>
<evidence type="ECO:0000259" key="6">
    <source>
        <dbReference type="Pfam" id="PF01467"/>
    </source>
</evidence>
<evidence type="ECO:0000256" key="2">
    <source>
        <dbReference type="ARBA" id="ARBA00022679"/>
    </source>
</evidence>
<protein>
    <recommendedName>
        <fullName evidence="4 5">Nicotinamide-nucleotide adenylyltransferase</fullName>
        <ecNumber evidence="4 5">2.7.7.1</ecNumber>
    </recommendedName>
    <alternativeName>
        <fullName evidence="4">NAD(+) diphosphorylase</fullName>
    </alternativeName>
    <alternativeName>
        <fullName evidence="4">NAD(+) pyrophosphorylase</fullName>
    </alternativeName>
    <alternativeName>
        <fullName evidence="4">NMN adenylyltransferase</fullName>
    </alternativeName>
</protein>
<comment type="catalytic activity">
    <reaction evidence="4">
        <text>beta-nicotinamide D-ribonucleotide + ATP + H(+) = diphosphate + NAD(+)</text>
        <dbReference type="Rhea" id="RHEA:21360"/>
        <dbReference type="ChEBI" id="CHEBI:14649"/>
        <dbReference type="ChEBI" id="CHEBI:15378"/>
        <dbReference type="ChEBI" id="CHEBI:30616"/>
        <dbReference type="ChEBI" id="CHEBI:33019"/>
        <dbReference type="ChEBI" id="CHEBI:57540"/>
        <dbReference type="EC" id="2.7.7.1"/>
    </reaction>
</comment>
<proteinExistence type="inferred from homology"/>
<dbReference type="STRING" id="1237085.Ngar_c32300"/>
<dbReference type="Gene3D" id="3.40.50.620">
    <property type="entry name" value="HUPs"/>
    <property type="match status" value="1"/>
</dbReference>
<reference evidence="7 8" key="1">
    <citation type="journal article" date="2012" name="Environ. Microbiol.">
        <title>The genome of the ammonia-oxidizing Candidatus Nitrososphaera gargensis: insights into metabolic versatility and environmental adaptations.</title>
        <authorList>
            <person name="Spang A."/>
            <person name="Poehlein A."/>
            <person name="Offre P."/>
            <person name="Zumbragel S."/>
            <person name="Haider S."/>
            <person name="Rychlik N."/>
            <person name="Nowka B."/>
            <person name="Schmeisser C."/>
            <person name="Lebedeva E.V."/>
            <person name="Rattei T."/>
            <person name="Bohm C."/>
            <person name="Schmid M."/>
            <person name="Galushko A."/>
            <person name="Hatzenpichler R."/>
            <person name="Weinmaier T."/>
            <person name="Daniel R."/>
            <person name="Schleper C."/>
            <person name="Spieck E."/>
            <person name="Streit W."/>
            <person name="Wagner M."/>
        </authorList>
    </citation>
    <scope>NUCLEOTIDE SEQUENCE [LARGE SCALE GENOMIC DNA]</scope>
    <source>
        <strain evidence="8">Ga9.2</strain>
    </source>
</reference>
<keyword evidence="8" id="KW-1185">Reference proteome</keyword>
<dbReference type="InterPro" id="IPR014729">
    <property type="entry name" value="Rossmann-like_a/b/a_fold"/>
</dbReference>
<keyword evidence="4" id="KW-0067">ATP-binding</keyword>